<dbReference type="GO" id="GO:0016740">
    <property type="term" value="F:transferase activity"/>
    <property type="evidence" value="ECO:0007669"/>
    <property type="project" value="UniProtKB-KW"/>
</dbReference>
<dbReference type="InterPro" id="IPR002654">
    <property type="entry name" value="Glyco_trans_25"/>
</dbReference>
<accession>A0A1G4SD00</accession>
<keyword evidence="2" id="KW-0808">Transferase</keyword>
<proteinExistence type="predicted"/>
<dbReference type="OrthoDB" id="259382at2"/>
<feature type="domain" description="Glycosyl transferase family 25" evidence="1">
    <location>
        <begin position="7"/>
        <end position="176"/>
    </location>
</feature>
<reference evidence="3" key="1">
    <citation type="submission" date="2016-10" db="EMBL/GenBank/DDBJ databases">
        <authorList>
            <person name="Varghese N."/>
            <person name="Submissions S."/>
        </authorList>
    </citation>
    <scope>NUCLEOTIDE SEQUENCE [LARGE SCALE GENOMIC DNA]</scope>
    <source>
        <strain evidence="3">CGMCC 1.3431</strain>
    </source>
</reference>
<dbReference type="EMBL" id="FMTS01000004">
    <property type="protein sequence ID" value="SCW66936.1"/>
    <property type="molecule type" value="Genomic_DNA"/>
</dbReference>
<sequence length="252" mass="28639">MGNLTVRVINLKTDEARRQSVTENLGAFNGGNWRFFNAMRSDSPSDYVSNPAQQLIRFGRELGPGEIGCFKSHAAVMQAFVQDGESDWLLVLEDDVWVDTGFDYQNVITIAEKLDIAYVRLYAKRFKPGTVIHGWHEHQLVRFKTDPYGTQAYLINKAGARRFLASVKAITMPIDDELGRFWANGLDLYAVYPFPVIEKSARSNIAGERARRKADLKEVALAHTWFRISEKLAKTLSNLKFLIAVRGLKRRL</sequence>
<dbReference type="Pfam" id="PF01755">
    <property type="entry name" value="Glyco_transf_25"/>
    <property type="match status" value="1"/>
</dbReference>
<evidence type="ECO:0000259" key="1">
    <source>
        <dbReference type="Pfam" id="PF01755"/>
    </source>
</evidence>
<dbReference type="CDD" id="cd06532">
    <property type="entry name" value="Glyco_transf_25"/>
    <property type="match status" value="1"/>
</dbReference>
<keyword evidence="3" id="KW-1185">Reference proteome</keyword>
<name>A0A1G4SD00_9CAUL</name>
<protein>
    <submittedName>
        <fullName evidence="2">Glycosyltransferase family 25 (LPS biosynthesis protein)</fullName>
    </submittedName>
</protein>
<organism evidence="2 3">
    <name type="scientific">Asticcacaulis taihuensis</name>
    <dbReference type="NCBI Taxonomy" id="260084"/>
    <lineage>
        <taxon>Bacteria</taxon>
        <taxon>Pseudomonadati</taxon>
        <taxon>Pseudomonadota</taxon>
        <taxon>Alphaproteobacteria</taxon>
        <taxon>Caulobacterales</taxon>
        <taxon>Caulobacteraceae</taxon>
        <taxon>Asticcacaulis</taxon>
    </lineage>
</organism>
<dbReference type="AlphaFoldDB" id="A0A1G4SD00"/>
<dbReference type="RefSeq" id="WP_090648594.1">
    <property type="nucleotide sequence ID" value="NZ_CBCRYE010000002.1"/>
</dbReference>
<evidence type="ECO:0000313" key="2">
    <source>
        <dbReference type="EMBL" id="SCW66936.1"/>
    </source>
</evidence>
<evidence type="ECO:0000313" key="3">
    <source>
        <dbReference type="Proteomes" id="UP000199150"/>
    </source>
</evidence>
<dbReference type="Proteomes" id="UP000199150">
    <property type="component" value="Unassembled WGS sequence"/>
</dbReference>
<gene>
    <name evidence="2" type="ORF">SAMN02927928_2567</name>
</gene>